<feature type="transmembrane region" description="Helical" evidence="9">
    <location>
        <begin position="167"/>
        <end position="187"/>
    </location>
</feature>
<dbReference type="InterPro" id="IPR013525">
    <property type="entry name" value="ABC2_TM"/>
</dbReference>
<keyword evidence="3 9" id="KW-0813">Transport</keyword>
<evidence type="ECO:0000313" key="12">
    <source>
        <dbReference type="Proteomes" id="UP000184474"/>
    </source>
</evidence>
<dbReference type="PRINTS" id="PR00164">
    <property type="entry name" value="ABC2TRNSPORT"/>
</dbReference>
<sequence length="285" mass="32613">MNQEEEFSKWDTVILPKRGLLELHLSEVWKYRDLLRMFVKRDFVTYYKQTILGPVWFFIQPIFTTLTYMLIFGNVAKISTDGMPQILFYMSGVTAWNYFAECFNKTSTVFKDNQAIFGKVHFPRLITPLSIVVSNLIKFGIQLLLFVLILGYYLWSGTSIMPNSALLLLPVLIALMAGLGLGAGMLITSMTTKYRDLVFLLQFGIQLLMYATPVIYPLSTIPEKYKWIIMANPMTGIIETFRYAFLGSGQLNWQLLGYDVAVTASLLILGTIVFNKTERTFMDTV</sequence>
<evidence type="ECO:0000256" key="3">
    <source>
        <dbReference type="ARBA" id="ARBA00022448"/>
    </source>
</evidence>
<dbReference type="Pfam" id="PF01061">
    <property type="entry name" value="ABC2_membrane"/>
    <property type="match status" value="1"/>
</dbReference>
<keyword evidence="4 9" id="KW-1003">Cell membrane</keyword>
<comment type="subcellular location">
    <subcellularLocation>
        <location evidence="1">Cell inner membrane</location>
        <topology evidence="1">Multi-pass membrane protein</topology>
    </subcellularLocation>
    <subcellularLocation>
        <location evidence="9">Cell membrane</location>
        <topology evidence="9">Multi-pass membrane protein</topology>
    </subcellularLocation>
</comment>
<dbReference type="PANTHER" id="PTHR30413">
    <property type="entry name" value="INNER MEMBRANE TRANSPORT PERMEASE"/>
    <property type="match status" value="1"/>
</dbReference>
<dbReference type="EMBL" id="FRAA01000010">
    <property type="protein sequence ID" value="SHK88452.1"/>
    <property type="molecule type" value="Genomic_DNA"/>
</dbReference>
<dbReference type="PIRSF" id="PIRSF006648">
    <property type="entry name" value="DrrB"/>
    <property type="match status" value="1"/>
</dbReference>
<feature type="transmembrane region" description="Helical" evidence="9">
    <location>
        <begin position="55"/>
        <end position="76"/>
    </location>
</feature>
<dbReference type="PANTHER" id="PTHR30413:SF8">
    <property type="entry name" value="TRANSPORT PERMEASE PROTEIN"/>
    <property type="match status" value="1"/>
</dbReference>
<dbReference type="Proteomes" id="UP000184474">
    <property type="component" value="Unassembled WGS sequence"/>
</dbReference>
<evidence type="ECO:0000256" key="6">
    <source>
        <dbReference type="ARBA" id="ARBA00022692"/>
    </source>
</evidence>
<feature type="transmembrane region" description="Helical" evidence="9">
    <location>
        <begin position="255"/>
        <end position="274"/>
    </location>
</feature>
<keyword evidence="5" id="KW-0997">Cell inner membrane</keyword>
<dbReference type="AlphaFoldDB" id="A0A1M6W3U0"/>
<keyword evidence="6 9" id="KW-0812">Transmembrane</keyword>
<evidence type="ECO:0000256" key="9">
    <source>
        <dbReference type="RuleBase" id="RU361157"/>
    </source>
</evidence>
<evidence type="ECO:0000256" key="5">
    <source>
        <dbReference type="ARBA" id="ARBA00022519"/>
    </source>
</evidence>
<proteinExistence type="inferred from homology"/>
<feature type="transmembrane region" description="Helical" evidence="9">
    <location>
        <begin position="199"/>
        <end position="218"/>
    </location>
</feature>
<dbReference type="GO" id="GO:0015920">
    <property type="term" value="P:lipopolysaccharide transport"/>
    <property type="evidence" value="ECO:0007669"/>
    <property type="project" value="TreeGrafter"/>
</dbReference>
<protein>
    <recommendedName>
        <fullName evidence="9">Transport permease protein</fullName>
    </recommendedName>
</protein>
<dbReference type="InterPro" id="IPR000412">
    <property type="entry name" value="ABC_2_transport"/>
</dbReference>
<reference evidence="12" key="1">
    <citation type="submission" date="2016-11" db="EMBL/GenBank/DDBJ databases">
        <authorList>
            <person name="Varghese N."/>
            <person name="Submissions S."/>
        </authorList>
    </citation>
    <scope>NUCLEOTIDE SEQUENCE [LARGE SCALE GENOMIC DNA]</scope>
    <source>
        <strain evidence="12">DSM 26134</strain>
    </source>
</reference>
<organism evidence="11 12">
    <name type="scientific">Reichenbachiella agariperforans</name>
    <dbReference type="NCBI Taxonomy" id="156994"/>
    <lineage>
        <taxon>Bacteria</taxon>
        <taxon>Pseudomonadati</taxon>
        <taxon>Bacteroidota</taxon>
        <taxon>Cytophagia</taxon>
        <taxon>Cytophagales</taxon>
        <taxon>Reichenbachiellaceae</taxon>
        <taxon>Reichenbachiella</taxon>
    </lineage>
</organism>
<dbReference type="RefSeq" id="WP_073125217.1">
    <property type="nucleotide sequence ID" value="NZ_FRAA01000010.1"/>
</dbReference>
<name>A0A1M6W3U0_REIAG</name>
<accession>A0A1M6W3U0</accession>
<feature type="transmembrane region" description="Helical" evidence="9">
    <location>
        <begin position="129"/>
        <end position="155"/>
    </location>
</feature>
<dbReference type="GO" id="GO:0043190">
    <property type="term" value="C:ATP-binding cassette (ABC) transporter complex"/>
    <property type="evidence" value="ECO:0007669"/>
    <property type="project" value="InterPro"/>
</dbReference>
<evidence type="ECO:0000256" key="4">
    <source>
        <dbReference type="ARBA" id="ARBA00022475"/>
    </source>
</evidence>
<evidence type="ECO:0000256" key="7">
    <source>
        <dbReference type="ARBA" id="ARBA00022989"/>
    </source>
</evidence>
<dbReference type="GO" id="GO:0140359">
    <property type="term" value="F:ABC-type transporter activity"/>
    <property type="evidence" value="ECO:0007669"/>
    <property type="project" value="InterPro"/>
</dbReference>
<evidence type="ECO:0000256" key="8">
    <source>
        <dbReference type="ARBA" id="ARBA00023136"/>
    </source>
</evidence>
<dbReference type="STRING" id="156994.SAMN04488028_110116"/>
<evidence type="ECO:0000259" key="10">
    <source>
        <dbReference type="PROSITE" id="PS51012"/>
    </source>
</evidence>
<comment type="caution">
    <text evidence="9">Lacks conserved residue(s) required for the propagation of feature annotation.</text>
</comment>
<dbReference type="InterPro" id="IPR047817">
    <property type="entry name" value="ABC2_TM_bact-type"/>
</dbReference>
<gene>
    <name evidence="11" type="ORF">SAMN04488028_110116</name>
</gene>
<evidence type="ECO:0000256" key="2">
    <source>
        <dbReference type="ARBA" id="ARBA00007783"/>
    </source>
</evidence>
<evidence type="ECO:0000256" key="1">
    <source>
        <dbReference type="ARBA" id="ARBA00004429"/>
    </source>
</evidence>
<keyword evidence="7 9" id="KW-1133">Transmembrane helix</keyword>
<evidence type="ECO:0000313" key="11">
    <source>
        <dbReference type="EMBL" id="SHK88452.1"/>
    </source>
</evidence>
<dbReference type="PROSITE" id="PS51012">
    <property type="entry name" value="ABC_TM2"/>
    <property type="match status" value="1"/>
</dbReference>
<comment type="similarity">
    <text evidence="2 9">Belongs to the ABC-2 integral membrane protein family.</text>
</comment>
<keyword evidence="12" id="KW-1185">Reference proteome</keyword>
<keyword evidence="8 9" id="KW-0472">Membrane</keyword>
<feature type="domain" description="ABC transmembrane type-2" evidence="10">
    <location>
        <begin position="52"/>
        <end position="277"/>
    </location>
</feature>